<protein>
    <recommendedName>
        <fullName evidence="13">Hexosyltransferase</fullName>
        <ecNumber evidence="13">2.4.1.-</ecNumber>
    </recommendedName>
</protein>
<comment type="similarity">
    <text evidence="4 13">Belongs to the glycosyltransferase 31 family.</text>
</comment>
<dbReference type="EMBL" id="LR743593">
    <property type="protein sequence ID" value="CAA2622676.1"/>
    <property type="molecule type" value="Genomic_DNA"/>
</dbReference>
<keyword evidence="10 13" id="KW-0333">Golgi apparatus</keyword>
<keyword evidence="8" id="KW-0735">Signal-anchor</keyword>
<keyword evidence="5 13" id="KW-0328">Glycosyltransferase</keyword>
<dbReference type="Proteomes" id="UP001189122">
    <property type="component" value="Unassembled WGS sequence"/>
</dbReference>
<evidence type="ECO:0000313" key="15">
    <source>
        <dbReference type="EMBL" id="CAA2622676.1"/>
    </source>
</evidence>
<evidence type="ECO:0000256" key="11">
    <source>
        <dbReference type="ARBA" id="ARBA00023136"/>
    </source>
</evidence>
<keyword evidence="11" id="KW-0472">Membrane</keyword>
<evidence type="ECO:0000256" key="1">
    <source>
        <dbReference type="ARBA" id="ARBA00001936"/>
    </source>
</evidence>
<evidence type="ECO:0000256" key="6">
    <source>
        <dbReference type="ARBA" id="ARBA00022679"/>
    </source>
</evidence>
<evidence type="ECO:0000256" key="3">
    <source>
        <dbReference type="ARBA" id="ARBA00004922"/>
    </source>
</evidence>
<keyword evidence="6" id="KW-0808">Transferase</keyword>
<comment type="cofactor">
    <cofactor evidence="1 13">
        <name>Mn(2+)</name>
        <dbReference type="ChEBI" id="CHEBI:29035"/>
    </cofactor>
</comment>
<evidence type="ECO:0000256" key="12">
    <source>
        <dbReference type="ARBA" id="ARBA00023211"/>
    </source>
</evidence>
<evidence type="ECO:0000256" key="14">
    <source>
        <dbReference type="SAM" id="MobiDB-lite"/>
    </source>
</evidence>
<dbReference type="GO" id="GO:0016758">
    <property type="term" value="F:hexosyltransferase activity"/>
    <property type="evidence" value="ECO:0007669"/>
    <property type="project" value="InterPro"/>
</dbReference>
<proteinExistence type="inferred from homology"/>
<gene>
    <name evidence="15" type="ORF">SI7747_06008701</name>
</gene>
<evidence type="ECO:0000256" key="13">
    <source>
        <dbReference type="RuleBase" id="RU363063"/>
    </source>
</evidence>
<sequence length="230" mass="25795">MGILTVADRYEARDRLRLLHALQPPVPAQIDARFVLCNVTGDEHRILVALEIMLYHDIIVLNCSENMNSGKTYAYFSALPELLSGEQEAPTTSPSGGSRGRTCTGATSIPPARRTPLHEGMGYVLSWDLVRWIASTNVTRNNTAGPEDALVGEWLRAGGRGKNVYSTQGARLNYDDTKPVMYDFPYPPWSFVPNTIAVHRLKDRKKWATTLRYFNATRGLKPSKFYHLLN</sequence>
<name>A0A7I8IWF4_SPIIN</name>
<evidence type="ECO:0000256" key="10">
    <source>
        <dbReference type="ARBA" id="ARBA00023034"/>
    </source>
</evidence>
<reference evidence="15 16" key="1">
    <citation type="submission" date="2019-12" db="EMBL/GenBank/DDBJ databases">
        <authorList>
            <person name="Scholz U."/>
            <person name="Mascher M."/>
            <person name="Fiebig A."/>
        </authorList>
    </citation>
    <scope>NUCLEOTIDE SEQUENCE</scope>
</reference>
<dbReference type="AlphaFoldDB" id="A0A7I8IWF4"/>
<accession>A0A7I8IWF4</accession>
<dbReference type="UniPathway" id="UPA00378"/>
<feature type="region of interest" description="Disordered" evidence="14">
    <location>
        <begin position="86"/>
        <end position="111"/>
    </location>
</feature>
<dbReference type="EC" id="2.4.1.-" evidence="13"/>
<evidence type="ECO:0000256" key="7">
    <source>
        <dbReference type="ARBA" id="ARBA00022692"/>
    </source>
</evidence>
<dbReference type="PANTHER" id="PTHR11214:SF351">
    <property type="entry name" value="BETA-1,3-GALACTOSYLTRANSFERASE PVG3"/>
    <property type="match status" value="1"/>
</dbReference>
<evidence type="ECO:0000256" key="8">
    <source>
        <dbReference type="ARBA" id="ARBA00022968"/>
    </source>
</evidence>
<dbReference type="PANTHER" id="PTHR11214">
    <property type="entry name" value="BETA-1,3-N-ACETYLGLUCOSAMINYLTRANSFERASE"/>
    <property type="match status" value="1"/>
</dbReference>
<comment type="pathway">
    <text evidence="3">Protein modification; protein glycosylation.</text>
</comment>
<keyword evidence="9" id="KW-1133">Transmembrane helix</keyword>
<dbReference type="InterPro" id="IPR002659">
    <property type="entry name" value="Glyco_trans_31"/>
</dbReference>
<evidence type="ECO:0000256" key="2">
    <source>
        <dbReference type="ARBA" id="ARBA00004323"/>
    </source>
</evidence>
<keyword evidence="16" id="KW-1185">Reference proteome</keyword>
<evidence type="ECO:0000256" key="9">
    <source>
        <dbReference type="ARBA" id="ARBA00022989"/>
    </source>
</evidence>
<dbReference type="GO" id="GO:0000139">
    <property type="term" value="C:Golgi membrane"/>
    <property type="evidence" value="ECO:0007669"/>
    <property type="project" value="UniProtKB-SubCell"/>
</dbReference>
<keyword evidence="12 13" id="KW-0464">Manganese</keyword>
<keyword evidence="7" id="KW-0812">Transmembrane</keyword>
<dbReference type="EMBL" id="CACRZD030000006">
    <property type="protein sequence ID" value="CAA6662308.1"/>
    <property type="molecule type" value="Genomic_DNA"/>
</dbReference>
<organism evidence="15">
    <name type="scientific">Spirodela intermedia</name>
    <name type="common">Intermediate duckweed</name>
    <dbReference type="NCBI Taxonomy" id="51605"/>
    <lineage>
        <taxon>Eukaryota</taxon>
        <taxon>Viridiplantae</taxon>
        <taxon>Streptophyta</taxon>
        <taxon>Embryophyta</taxon>
        <taxon>Tracheophyta</taxon>
        <taxon>Spermatophyta</taxon>
        <taxon>Magnoliopsida</taxon>
        <taxon>Liliopsida</taxon>
        <taxon>Araceae</taxon>
        <taxon>Lemnoideae</taxon>
        <taxon>Spirodela</taxon>
    </lineage>
</organism>
<evidence type="ECO:0000256" key="5">
    <source>
        <dbReference type="ARBA" id="ARBA00022676"/>
    </source>
</evidence>
<evidence type="ECO:0000256" key="4">
    <source>
        <dbReference type="ARBA" id="ARBA00008661"/>
    </source>
</evidence>
<comment type="subcellular location">
    <subcellularLocation>
        <location evidence="2 13">Golgi apparatus membrane</location>
        <topology evidence="2 13">Single-pass type II membrane protein</topology>
    </subcellularLocation>
</comment>
<evidence type="ECO:0000313" key="16">
    <source>
        <dbReference type="Proteomes" id="UP001189122"/>
    </source>
</evidence>